<comment type="cofactor">
    <cofactor evidence="1">
        <name>heme</name>
        <dbReference type="ChEBI" id="CHEBI:30413"/>
    </cofactor>
</comment>
<dbReference type="CDD" id="cd11041">
    <property type="entry name" value="CYP503A1-like"/>
    <property type="match status" value="1"/>
</dbReference>
<evidence type="ECO:0000256" key="3">
    <source>
        <dbReference type="ARBA" id="ARBA00022723"/>
    </source>
</evidence>
<dbReference type="EMBL" id="JABCKI010005840">
    <property type="protein sequence ID" value="KAG5637312.1"/>
    <property type="molecule type" value="Genomic_DNA"/>
</dbReference>
<evidence type="ECO:0000256" key="5">
    <source>
        <dbReference type="ARBA" id="ARBA00023004"/>
    </source>
</evidence>
<keyword evidence="4" id="KW-0560">Oxidoreductase</keyword>
<reference evidence="7" key="2">
    <citation type="submission" date="2021-10" db="EMBL/GenBank/DDBJ databases">
        <title>Phylogenomics reveals ancestral predisposition of the termite-cultivated fungus Termitomyces towards a domesticated lifestyle.</title>
        <authorList>
            <person name="Auxier B."/>
            <person name="Grum-Grzhimaylo A."/>
            <person name="Cardenas M.E."/>
            <person name="Lodge J.D."/>
            <person name="Laessoe T."/>
            <person name="Pedersen O."/>
            <person name="Smith M.E."/>
            <person name="Kuyper T.W."/>
            <person name="Franco-Molano E.A."/>
            <person name="Baroni T.J."/>
            <person name="Aanen D.K."/>
        </authorList>
    </citation>
    <scope>NUCLEOTIDE SEQUENCE</scope>
    <source>
        <strain evidence="7">D49</strain>
    </source>
</reference>
<evidence type="ECO:0000313" key="8">
    <source>
        <dbReference type="Proteomes" id="UP000717328"/>
    </source>
</evidence>
<dbReference type="OrthoDB" id="1844152at2759"/>
<dbReference type="GO" id="GO:0004497">
    <property type="term" value="F:monooxygenase activity"/>
    <property type="evidence" value="ECO:0007669"/>
    <property type="project" value="UniProtKB-KW"/>
</dbReference>
<evidence type="ECO:0008006" key="9">
    <source>
        <dbReference type="Google" id="ProtNLM"/>
    </source>
</evidence>
<protein>
    <recommendedName>
        <fullName evidence="9">Cytochrome P450</fullName>
    </recommendedName>
</protein>
<dbReference type="Proteomes" id="UP000717328">
    <property type="component" value="Unassembled WGS sequence"/>
</dbReference>
<evidence type="ECO:0000256" key="6">
    <source>
        <dbReference type="SAM" id="Phobius"/>
    </source>
</evidence>
<comment type="caution">
    <text evidence="7">The sequence shown here is derived from an EMBL/GenBank/DDBJ whole genome shotgun (WGS) entry which is preliminary data.</text>
</comment>
<keyword evidence="6" id="KW-1133">Transmembrane helix</keyword>
<name>A0A9P7FYC4_9AGAR</name>
<dbReference type="SUPFAM" id="SSF48264">
    <property type="entry name" value="Cytochrome P450"/>
    <property type="match status" value="1"/>
</dbReference>
<dbReference type="Gene3D" id="1.10.630.10">
    <property type="entry name" value="Cytochrome P450"/>
    <property type="match status" value="1"/>
</dbReference>
<feature type="transmembrane region" description="Helical" evidence="6">
    <location>
        <begin position="6"/>
        <end position="24"/>
    </location>
</feature>
<proteinExistence type="inferred from homology"/>
<reference evidence="7" key="1">
    <citation type="submission" date="2021-02" db="EMBL/GenBank/DDBJ databases">
        <authorList>
            <person name="Nieuwenhuis M."/>
            <person name="Van De Peppel L.J.J."/>
        </authorList>
    </citation>
    <scope>NUCLEOTIDE SEQUENCE</scope>
    <source>
        <strain evidence="7">D49</strain>
    </source>
</reference>
<keyword evidence="3" id="KW-0479">Metal-binding</keyword>
<dbReference type="PANTHER" id="PTHR46206">
    <property type="entry name" value="CYTOCHROME P450"/>
    <property type="match status" value="1"/>
</dbReference>
<evidence type="ECO:0000256" key="1">
    <source>
        <dbReference type="ARBA" id="ARBA00001971"/>
    </source>
</evidence>
<gene>
    <name evidence="7" type="ORF">H0H81_005005</name>
</gene>
<keyword evidence="6" id="KW-0812">Transmembrane</keyword>
<keyword evidence="5" id="KW-0408">Iron</keyword>
<evidence type="ECO:0000256" key="2">
    <source>
        <dbReference type="ARBA" id="ARBA00010617"/>
    </source>
</evidence>
<comment type="similarity">
    <text evidence="2">Belongs to the cytochrome P450 family.</text>
</comment>
<dbReference type="GO" id="GO:0016705">
    <property type="term" value="F:oxidoreductase activity, acting on paired donors, with incorporation or reduction of molecular oxygen"/>
    <property type="evidence" value="ECO:0007669"/>
    <property type="project" value="InterPro"/>
</dbReference>
<dbReference type="InterPro" id="IPR001128">
    <property type="entry name" value="Cyt_P450"/>
</dbReference>
<dbReference type="GO" id="GO:0020037">
    <property type="term" value="F:heme binding"/>
    <property type="evidence" value="ECO:0007669"/>
    <property type="project" value="InterPro"/>
</dbReference>
<keyword evidence="6" id="KW-0472">Membrane</keyword>
<evidence type="ECO:0000313" key="7">
    <source>
        <dbReference type="EMBL" id="KAG5637312.1"/>
    </source>
</evidence>
<evidence type="ECO:0000256" key="4">
    <source>
        <dbReference type="ARBA" id="ARBA00023002"/>
    </source>
</evidence>
<dbReference type="Pfam" id="PF00067">
    <property type="entry name" value="p450"/>
    <property type="match status" value="1"/>
</dbReference>
<dbReference type="GO" id="GO:0005506">
    <property type="term" value="F:iron ion binding"/>
    <property type="evidence" value="ECO:0007669"/>
    <property type="project" value="InterPro"/>
</dbReference>
<sequence>MDNERLLVSTFGVFAAAYVISNLYRTWVERRQLDKIPTVGPSGALSSYLGVYNLVFNGRDMIQKGYNKYRGGMFKIPGISKWTIVVAGPNMVDELRRAPDDLLSSMEAAADLIQMDYTIGPEIRLDPYHVAIVQSSLTRNLVECFPDVQDEIATAFAEHIPATEGRNLDYRTLNIDFTMNVVKAAIILNLFPNFLKPLAGRLLTKVPSSIKRAMMHLEPTINERLRQEEEHGKDWPGKPASLRHDSPLTTFTQVLFDLAARPSYVAALREEVEGVIREEGLTKVSLQKMRKLDSFIKESQRFGGGGARMVTMHRKVMKDFTFSDGTVVPKGHSIAVANFALHHDQVS</sequence>
<dbReference type="AlphaFoldDB" id="A0A9P7FYC4"/>
<organism evidence="7 8">
    <name type="scientific">Sphagnurus paluster</name>
    <dbReference type="NCBI Taxonomy" id="117069"/>
    <lineage>
        <taxon>Eukaryota</taxon>
        <taxon>Fungi</taxon>
        <taxon>Dikarya</taxon>
        <taxon>Basidiomycota</taxon>
        <taxon>Agaricomycotina</taxon>
        <taxon>Agaricomycetes</taxon>
        <taxon>Agaricomycetidae</taxon>
        <taxon>Agaricales</taxon>
        <taxon>Tricholomatineae</taxon>
        <taxon>Lyophyllaceae</taxon>
        <taxon>Sphagnurus</taxon>
    </lineage>
</organism>
<keyword evidence="8" id="KW-1185">Reference proteome</keyword>
<accession>A0A9P7FYC4</accession>
<dbReference type="InterPro" id="IPR036396">
    <property type="entry name" value="Cyt_P450_sf"/>
</dbReference>